<reference evidence="1" key="1">
    <citation type="submission" date="2024-06" db="EMBL/GenBank/DDBJ databases">
        <title>Draft genome sequence of Microbacterium sp. strain A8/3-1, isolated from Oxytropis tragacanthoides Fisch. ex DC. Root nodules in the Altai region of Russia.</title>
        <authorList>
            <person name="Sazanova A."/>
            <person name="Guro P."/>
            <person name="Kuznetsova I."/>
            <person name="Belimov A."/>
            <person name="Safronova V."/>
        </authorList>
    </citation>
    <scope>NUCLEOTIDE SEQUENCE</scope>
    <source>
        <strain evidence="1">A8/3-1</strain>
    </source>
</reference>
<proteinExistence type="predicted"/>
<gene>
    <name evidence="1" type="ORF">ABS642_17275</name>
</gene>
<dbReference type="RefSeq" id="WP_350351092.1">
    <property type="nucleotide sequence ID" value="NZ_CP158357.1"/>
</dbReference>
<accession>A0AAU7VV36</accession>
<dbReference type="AlphaFoldDB" id="A0AAU7VV36"/>
<evidence type="ECO:0000313" key="1">
    <source>
        <dbReference type="EMBL" id="XBX77648.1"/>
    </source>
</evidence>
<organism evidence="1">
    <name type="scientific">Microbacterium sp. A8/3-1</name>
    <dbReference type="NCBI Taxonomy" id="3160749"/>
    <lineage>
        <taxon>Bacteria</taxon>
        <taxon>Bacillati</taxon>
        <taxon>Actinomycetota</taxon>
        <taxon>Actinomycetes</taxon>
        <taxon>Micrococcales</taxon>
        <taxon>Microbacteriaceae</taxon>
        <taxon>Microbacterium</taxon>
    </lineage>
</organism>
<sequence length="106" mass="11612">MDTFFATRSPDIGPIDPDWTIDALVEWLSDDARQHDSALRLPLARIEAELTGARWTGSPSTVALIRSIVDAVIGDPTIRDIRIRDLGYAAPEPTDSSSPEQLLQLA</sequence>
<name>A0AAU7VV36_9MICO</name>
<dbReference type="EMBL" id="CP158357">
    <property type="protein sequence ID" value="XBX77648.1"/>
    <property type="molecule type" value="Genomic_DNA"/>
</dbReference>
<protein>
    <submittedName>
        <fullName evidence="1">Uncharacterized protein</fullName>
    </submittedName>
</protein>